<reference evidence="5" key="1">
    <citation type="submission" date="2025-08" db="UniProtKB">
        <authorList>
            <consortium name="RefSeq"/>
        </authorList>
    </citation>
    <scope>IDENTIFICATION</scope>
</reference>
<dbReference type="Gene3D" id="3.30.160.60">
    <property type="entry name" value="Classic Zinc Finger"/>
    <property type="match status" value="1"/>
</dbReference>
<name>A0A9W3B7C7_BIOGL</name>
<feature type="compositionally biased region" description="Basic and acidic residues" evidence="2">
    <location>
        <begin position="232"/>
        <end position="249"/>
    </location>
</feature>
<protein>
    <submittedName>
        <fullName evidence="5">MDS1 and EVI1 complex locus protein EVI1-B-like isoform X6</fullName>
    </submittedName>
</protein>
<feature type="compositionally biased region" description="Basic and acidic residues" evidence="2">
    <location>
        <begin position="74"/>
        <end position="94"/>
    </location>
</feature>
<evidence type="ECO:0000256" key="2">
    <source>
        <dbReference type="SAM" id="MobiDB-lite"/>
    </source>
</evidence>
<gene>
    <name evidence="5" type="primary">LOC106064207</name>
</gene>
<dbReference type="SUPFAM" id="SSF57667">
    <property type="entry name" value="beta-beta-alpha zinc fingers"/>
    <property type="match status" value="1"/>
</dbReference>
<keyword evidence="1" id="KW-0862">Zinc</keyword>
<proteinExistence type="predicted"/>
<dbReference type="GO" id="GO:0008270">
    <property type="term" value="F:zinc ion binding"/>
    <property type="evidence" value="ECO:0007669"/>
    <property type="project" value="UniProtKB-KW"/>
</dbReference>
<feature type="domain" description="C2H2-type" evidence="3">
    <location>
        <begin position="365"/>
        <end position="393"/>
    </location>
</feature>
<organism evidence="4 5">
    <name type="scientific">Biomphalaria glabrata</name>
    <name type="common">Bloodfluke planorb</name>
    <name type="synonym">Freshwater snail</name>
    <dbReference type="NCBI Taxonomy" id="6526"/>
    <lineage>
        <taxon>Eukaryota</taxon>
        <taxon>Metazoa</taxon>
        <taxon>Spiralia</taxon>
        <taxon>Lophotrochozoa</taxon>
        <taxon>Mollusca</taxon>
        <taxon>Gastropoda</taxon>
        <taxon>Heterobranchia</taxon>
        <taxon>Euthyneura</taxon>
        <taxon>Panpulmonata</taxon>
        <taxon>Hygrophila</taxon>
        <taxon>Lymnaeoidea</taxon>
        <taxon>Planorbidae</taxon>
        <taxon>Biomphalaria</taxon>
    </lineage>
</organism>
<feature type="region of interest" description="Disordered" evidence="2">
    <location>
        <begin position="301"/>
        <end position="321"/>
    </location>
</feature>
<evidence type="ECO:0000313" key="4">
    <source>
        <dbReference type="Proteomes" id="UP001165740"/>
    </source>
</evidence>
<dbReference type="PROSITE" id="PS00028">
    <property type="entry name" value="ZINC_FINGER_C2H2_1"/>
    <property type="match status" value="1"/>
</dbReference>
<keyword evidence="1" id="KW-0479">Metal-binding</keyword>
<dbReference type="RefSeq" id="XP_055895382.1">
    <property type="nucleotide sequence ID" value="XM_056039407.1"/>
</dbReference>
<evidence type="ECO:0000313" key="5">
    <source>
        <dbReference type="RefSeq" id="XP_055895382.1"/>
    </source>
</evidence>
<dbReference type="SMART" id="SM00355">
    <property type="entry name" value="ZnF_C2H2"/>
    <property type="match status" value="2"/>
</dbReference>
<feature type="region of interest" description="Disordered" evidence="2">
    <location>
        <begin position="72"/>
        <end position="192"/>
    </location>
</feature>
<feature type="compositionally biased region" description="Polar residues" evidence="2">
    <location>
        <begin position="301"/>
        <end position="316"/>
    </location>
</feature>
<keyword evidence="4" id="KW-1185">Reference proteome</keyword>
<feature type="compositionally biased region" description="Polar residues" evidence="2">
    <location>
        <begin position="162"/>
        <end position="192"/>
    </location>
</feature>
<dbReference type="PROSITE" id="PS50157">
    <property type="entry name" value="ZINC_FINGER_C2H2_2"/>
    <property type="match status" value="1"/>
</dbReference>
<keyword evidence="1" id="KW-0863">Zinc-finger</keyword>
<sequence length="438" mass="48665">MDYDSSTKFISSLAKFLQSLCNGYVEFDSGVQVIGHLYLSVDTGKTIDYILNEKVCKTDENSVTFISNSFHAQPAERPKAQGKKIIEKDSKPEDANDNQTSLPEPKSTNFGTLPTRGAQNSPHSQNFKRAFSPSSKRTKDGSSPSKLGRLSPKHKKNRTESLDQNVSSQISNPASENSISSQPSPTTDGITAPISAQSTEAVHGSQYTDSYQQNFFQTGEDDNSMVDESEERDIKPSIDTDVTFIKEEFAPSSCSQSSNQNRDRTHGEDSSAYYHSNQTFPASFAGQTGFGGTVRTNFNSSSERSSLYPGSSQLEAENSGDPSVELKEDCALSTHFLVSRCVKPLSQHVELKRPPIKWSERTRKYTCEFCQKAFVVKRDWEGHINSIHLKAKPFRCDACSWSSSHRGELQKHFKKCAFQFSVLDNLGTNFSVEKKCLP</sequence>
<feature type="region of interest" description="Disordered" evidence="2">
    <location>
        <begin position="219"/>
        <end position="274"/>
    </location>
</feature>
<accession>A0A9W3B7C7</accession>
<feature type="compositionally biased region" description="Acidic residues" evidence="2">
    <location>
        <begin position="219"/>
        <end position="231"/>
    </location>
</feature>
<feature type="compositionally biased region" description="Polar residues" evidence="2">
    <location>
        <begin position="97"/>
        <end position="145"/>
    </location>
</feature>
<dbReference type="AlphaFoldDB" id="A0A9W3B7C7"/>
<dbReference type="InterPro" id="IPR036236">
    <property type="entry name" value="Znf_C2H2_sf"/>
</dbReference>
<dbReference type="InterPro" id="IPR013087">
    <property type="entry name" value="Znf_C2H2_type"/>
</dbReference>
<evidence type="ECO:0000256" key="1">
    <source>
        <dbReference type="PROSITE-ProRule" id="PRU00042"/>
    </source>
</evidence>
<dbReference type="GeneID" id="106064207"/>
<evidence type="ECO:0000259" key="3">
    <source>
        <dbReference type="PROSITE" id="PS50157"/>
    </source>
</evidence>
<dbReference type="Proteomes" id="UP001165740">
    <property type="component" value="Chromosome 1"/>
</dbReference>